<proteinExistence type="predicted"/>
<evidence type="ECO:0000313" key="3">
    <source>
        <dbReference type="Proteomes" id="UP000287033"/>
    </source>
</evidence>
<evidence type="ECO:0000313" key="2">
    <source>
        <dbReference type="EMBL" id="GCC49327.1"/>
    </source>
</evidence>
<dbReference type="AlphaFoldDB" id="A0A401U353"/>
<dbReference type="PANTHER" id="PTHR12619">
    <property type="entry name" value="RFX TRANSCRIPTION FACTOR FAMILY"/>
    <property type="match status" value="1"/>
</dbReference>
<dbReference type="EMBL" id="BEZZ01268548">
    <property type="protein sequence ID" value="GCC49327.1"/>
    <property type="molecule type" value="Genomic_DNA"/>
</dbReference>
<dbReference type="InterPro" id="IPR039779">
    <property type="entry name" value="RFX-like"/>
</dbReference>
<comment type="caution">
    <text evidence="2">The sequence shown here is derived from an EMBL/GenBank/DDBJ whole genome shotgun (WGS) entry which is preliminary data.</text>
</comment>
<sequence>SPCLSVCLSLSLSPAQVEAKEAGKSKQDEVLMSAAISLICEWAQRVLMRQFDTVVDLARFLVKEHLISPRTKNAAVVMKELMNGEWYHHRLL</sequence>
<gene>
    <name evidence="2" type="ORF">chiPu_0033657</name>
</gene>
<dbReference type="GO" id="GO:0000981">
    <property type="term" value="F:DNA-binding transcription factor activity, RNA polymerase II-specific"/>
    <property type="evidence" value="ECO:0007669"/>
    <property type="project" value="TreeGrafter"/>
</dbReference>
<accession>A0A401U353</accession>
<keyword evidence="3" id="KW-1185">Reference proteome</keyword>
<evidence type="ECO:0000256" key="1">
    <source>
        <dbReference type="SAM" id="SignalP"/>
    </source>
</evidence>
<dbReference type="OrthoDB" id="10069709at2759"/>
<name>A0A401U353_CHIPU</name>
<dbReference type="Proteomes" id="UP000287033">
    <property type="component" value="Unassembled WGS sequence"/>
</dbReference>
<dbReference type="PANTHER" id="PTHR12619:SF21">
    <property type="entry name" value="RFX-TYPE WINGED-HELIX DOMAIN-CONTAINING PROTEIN"/>
    <property type="match status" value="1"/>
</dbReference>
<feature type="chain" id="PRO_5019179716" evidence="1">
    <location>
        <begin position="20"/>
        <end position="92"/>
    </location>
</feature>
<organism evidence="2 3">
    <name type="scientific">Chiloscyllium punctatum</name>
    <name type="common">Brownbanded bambooshark</name>
    <name type="synonym">Hemiscyllium punctatum</name>
    <dbReference type="NCBI Taxonomy" id="137246"/>
    <lineage>
        <taxon>Eukaryota</taxon>
        <taxon>Metazoa</taxon>
        <taxon>Chordata</taxon>
        <taxon>Craniata</taxon>
        <taxon>Vertebrata</taxon>
        <taxon>Chondrichthyes</taxon>
        <taxon>Elasmobranchii</taxon>
        <taxon>Galeomorphii</taxon>
        <taxon>Galeoidea</taxon>
        <taxon>Orectolobiformes</taxon>
        <taxon>Hemiscylliidae</taxon>
        <taxon>Chiloscyllium</taxon>
    </lineage>
</organism>
<dbReference type="GO" id="GO:0000978">
    <property type="term" value="F:RNA polymerase II cis-regulatory region sequence-specific DNA binding"/>
    <property type="evidence" value="ECO:0007669"/>
    <property type="project" value="TreeGrafter"/>
</dbReference>
<protein>
    <submittedName>
        <fullName evidence="2">Uncharacterized protein</fullName>
    </submittedName>
</protein>
<dbReference type="STRING" id="137246.A0A401U353"/>
<feature type="signal peptide" evidence="1">
    <location>
        <begin position="1"/>
        <end position="19"/>
    </location>
</feature>
<reference evidence="2 3" key="1">
    <citation type="journal article" date="2018" name="Nat. Ecol. Evol.">
        <title>Shark genomes provide insights into elasmobranch evolution and the origin of vertebrates.</title>
        <authorList>
            <person name="Hara Y"/>
            <person name="Yamaguchi K"/>
            <person name="Onimaru K"/>
            <person name="Kadota M"/>
            <person name="Koyanagi M"/>
            <person name="Keeley SD"/>
            <person name="Tatsumi K"/>
            <person name="Tanaka K"/>
            <person name="Motone F"/>
            <person name="Kageyama Y"/>
            <person name="Nozu R"/>
            <person name="Adachi N"/>
            <person name="Nishimura O"/>
            <person name="Nakagawa R"/>
            <person name="Tanegashima C"/>
            <person name="Kiyatake I"/>
            <person name="Matsumoto R"/>
            <person name="Murakumo K"/>
            <person name="Nishida K"/>
            <person name="Terakita A"/>
            <person name="Kuratani S"/>
            <person name="Sato K"/>
            <person name="Hyodo S Kuraku.S."/>
        </authorList>
    </citation>
    <scope>NUCLEOTIDE SEQUENCE [LARGE SCALE GENOMIC DNA]</scope>
</reference>
<keyword evidence="1" id="KW-0732">Signal</keyword>
<feature type="non-terminal residue" evidence="2">
    <location>
        <position position="1"/>
    </location>
</feature>